<evidence type="ECO:0000313" key="4">
    <source>
        <dbReference type="EMBL" id="NGN43590.1"/>
    </source>
</evidence>
<dbReference type="RefSeq" id="WP_165120006.1">
    <property type="nucleotide sequence ID" value="NZ_JAAKZG010000010.1"/>
</dbReference>
<evidence type="ECO:0000313" key="5">
    <source>
        <dbReference type="Proteomes" id="UP000481252"/>
    </source>
</evidence>
<sequence length="216" mass="23368">MSFHETPLFLGAPLEEAQAHCIFIHGRTQTPEDMGEQVIGRLSAPGVAFVLPRAAGNSWYAARATEPLTDTTRQELALSLDYIREIVANLSHASERPKPLLIGGFSQGACLSLEYAMHHGPWHGAMVNLTGCRVGTPSCDKPFADLDCMPVYLTGSDKDSWIPVDAFAGAAETLARARARLRCDILPDRAHEVSDVEIAAFDALLREIVGPGSSRD</sequence>
<keyword evidence="2" id="KW-0378">Hydrolase</keyword>
<dbReference type="Gene3D" id="3.40.50.1820">
    <property type="entry name" value="alpha/beta hydrolase"/>
    <property type="match status" value="1"/>
</dbReference>
<evidence type="ECO:0000256" key="2">
    <source>
        <dbReference type="ARBA" id="ARBA00022801"/>
    </source>
</evidence>
<dbReference type="PANTHER" id="PTHR10655:SF17">
    <property type="entry name" value="LYSOPHOSPHOLIPASE-LIKE PROTEIN 1"/>
    <property type="match status" value="1"/>
</dbReference>
<reference evidence="4 5" key="1">
    <citation type="submission" date="2020-02" db="EMBL/GenBank/DDBJ databases">
        <title>Genome sequence of the type strain CGMCC 1.15528 of Mesorhizobium zhangyense.</title>
        <authorList>
            <person name="Gao J."/>
            <person name="Sun J."/>
        </authorList>
    </citation>
    <scope>NUCLEOTIDE SEQUENCE [LARGE SCALE GENOMIC DNA]</scope>
    <source>
        <strain evidence="4 5">CGMCC 1.15528</strain>
    </source>
</reference>
<protein>
    <submittedName>
        <fullName evidence="4">Phospholipase</fullName>
    </submittedName>
</protein>
<dbReference type="SUPFAM" id="SSF53474">
    <property type="entry name" value="alpha/beta-Hydrolases"/>
    <property type="match status" value="1"/>
</dbReference>
<dbReference type="InterPro" id="IPR029058">
    <property type="entry name" value="AB_hydrolase_fold"/>
</dbReference>
<dbReference type="InterPro" id="IPR003140">
    <property type="entry name" value="PLipase/COase/thioEstase"/>
</dbReference>
<name>A0A7C9VFM7_9HYPH</name>
<evidence type="ECO:0000256" key="1">
    <source>
        <dbReference type="ARBA" id="ARBA00006499"/>
    </source>
</evidence>
<dbReference type="Pfam" id="PF02230">
    <property type="entry name" value="Abhydrolase_2"/>
    <property type="match status" value="1"/>
</dbReference>
<dbReference type="EMBL" id="JAAKZG010000010">
    <property type="protein sequence ID" value="NGN43590.1"/>
    <property type="molecule type" value="Genomic_DNA"/>
</dbReference>
<organism evidence="4 5">
    <name type="scientific">Mesorhizobium zhangyense</name>
    <dbReference type="NCBI Taxonomy" id="1776730"/>
    <lineage>
        <taxon>Bacteria</taxon>
        <taxon>Pseudomonadati</taxon>
        <taxon>Pseudomonadota</taxon>
        <taxon>Alphaproteobacteria</taxon>
        <taxon>Hyphomicrobiales</taxon>
        <taxon>Phyllobacteriaceae</taxon>
        <taxon>Mesorhizobium</taxon>
    </lineage>
</organism>
<dbReference type="GO" id="GO:0016787">
    <property type="term" value="F:hydrolase activity"/>
    <property type="evidence" value="ECO:0007669"/>
    <property type="project" value="UniProtKB-KW"/>
</dbReference>
<keyword evidence="5" id="KW-1185">Reference proteome</keyword>
<comment type="caution">
    <text evidence="4">The sequence shown here is derived from an EMBL/GenBank/DDBJ whole genome shotgun (WGS) entry which is preliminary data.</text>
</comment>
<accession>A0A7C9VFM7</accession>
<dbReference type="InterPro" id="IPR050565">
    <property type="entry name" value="LYPA1-2/EST-like"/>
</dbReference>
<dbReference type="PANTHER" id="PTHR10655">
    <property type="entry name" value="LYSOPHOSPHOLIPASE-RELATED"/>
    <property type="match status" value="1"/>
</dbReference>
<evidence type="ECO:0000259" key="3">
    <source>
        <dbReference type="Pfam" id="PF02230"/>
    </source>
</evidence>
<comment type="similarity">
    <text evidence="1">Belongs to the AB hydrolase superfamily. AB hydrolase 2 family.</text>
</comment>
<proteinExistence type="inferred from homology"/>
<dbReference type="AlphaFoldDB" id="A0A7C9VFM7"/>
<feature type="domain" description="Phospholipase/carboxylesterase/thioesterase" evidence="3">
    <location>
        <begin position="13"/>
        <end position="201"/>
    </location>
</feature>
<gene>
    <name evidence="4" type="ORF">G6N74_21205</name>
</gene>
<dbReference type="Proteomes" id="UP000481252">
    <property type="component" value="Unassembled WGS sequence"/>
</dbReference>